<organism evidence="9 10">
    <name type="scientific">Erysiphe neolycopersici</name>
    <dbReference type="NCBI Taxonomy" id="212602"/>
    <lineage>
        <taxon>Eukaryota</taxon>
        <taxon>Fungi</taxon>
        <taxon>Dikarya</taxon>
        <taxon>Ascomycota</taxon>
        <taxon>Pezizomycotina</taxon>
        <taxon>Leotiomycetes</taxon>
        <taxon>Erysiphales</taxon>
        <taxon>Erysiphaceae</taxon>
        <taxon>Erysiphe</taxon>
    </lineage>
</organism>
<evidence type="ECO:0000256" key="7">
    <source>
        <dbReference type="SAM" id="Phobius"/>
    </source>
</evidence>
<keyword evidence="6 7" id="KW-0472">Membrane</keyword>
<dbReference type="Proteomes" id="UP000286134">
    <property type="component" value="Unassembled WGS sequence"/>
</dbReference>
<keyword evidence="10" id="KW-1185">Reference proteome</keyword>
<evidence type="ECO:0000259" key="8">
    <source>
        <dbReference type="Pfam" id="PF13813"/>
    </source>
</evidence>
<feature type="transmembrane region" description="Helical" evidence="7">
    <location>
        <begin position="97"/>
        <end position="116"/>
    </location>
</feature>
<sequence length="532" mass="61418">MASYFPHLSLTGPAPTANQIHTAYRHAFLKQISEDVRRPQVIPCNYLSLLLPIVYLCIPQKQNPVIFAARWPLVGLITWFELRAIQQTSGTTLSLGFMNGMQSSVVILWIWTWLIIKRPQRDAKRVERRRVRVIRDEMKAQLTKNFILKEEPCPEKLASEIVPISNEECYKDAYEYFWQSYPENIYERIFWVLDLLMNYRGPGWNWSVPIVRTITPETLSKLENPEEGGNSSDSLAPRKWSKSGCCENFRQISIFVFSYLIIDIGWHLMMQDPYFKFGPNTYELPSHLKSLHPIILYLYRMSITGIMLITSMRTINAAFNFIVAYILGPRVFGLRGEPIYYNQVWGSFSNVFDRGLGGLWGNYWHQTFRNFFTAPTDYLIENGYIKPRKFTTKLIGLAFAFVLSGFIHWAGMVTAFGDTKPLDEFLFYGLQGIGVGLQSGLSKMFSSIIVKLPVSVRKIGNLLFTLIWFYLTAWLEADNLGRSGLYLLPVIPFSPLAYFGFGEQDAKWDCWSLISPMWYTGKNLKDSGIFFV</sequence>
<comment type="caution">
    <text evidence="9">The sequence shown here is derived from an EMBL/GenBank/DDBJ whole genome shotgun (WGS) entry which is preliminary data.</text>
</comment>
<evidence type="ECO:0000256" key="4">
    <source>
        <dbReference type="ARBA" id="ARBA00022692"/>
    </source>
</evidence>
<comment type="similarity">
    <text evidence="2">Belongs to the wax synthase family.</text>
</comment>
<keyword evidence="4 7" id="KW-0812">Transmembrane</keyword>
<feature type="transmembrane region" description="Helical" evidence="7">
    <location>
        <begin position="394"/>
        <end position="413"/>
    </location>
</feature>
<dbReference type="AlphaFoldDB" id="A0A420HEV6"/>
<dbReference type="GO" id="GO:0008374">
    <property type="term" value="F:O-acyltransferase activity"/>
    <property type="evidence" value="ECO:0007669"/>
    <property type="project" value="InterPro"/>
</dbReference>
<feature type="domain" description="Wax synthase" evidence="8">
    <location>
        <begin position="344"/>
        <end position="418"/>
    </location>
</feature>
<dbReference type="GO" id="GO:0016020">
    <property type="term" value="C:membrane"/>
    <property type="evidence" value="ECO:0007669"/>
    <property type="project" value="UniProtKB-SubCell"/>
</dbReference>
<dbReference type="PANTHER" id="PTHR31595:SF67">
    <property type="entry name" value="WAX SYNTHASE DOMAIN-CONTAINING PROTEIN"/>
    <property type="match status" value="1"/>
</dbReference>
<keyword evidence="3" id="KW-0808">Transferase</keyword>
<evidence type="ECO:0000256" key="2">
    <source>
        <dbReference type="ARBA" id="ARBA00007282"/>
    </source>
</evidence>
<protein>
    <recommendedName>
        <fullName evidence="8">Wax synthase domain-containing protein</fullName>
    </recommendedName>
</protein>
<feature type="transmembrane region" description="Helical" evidence="7">
    <location>
        <begin position="252"/>
        <end position="270"/>
    </location>
</feature>
<evidence type="ECO:0000313" key="10">
    <source>
        <dbReference type="Proteomes" id="UP000286134"/>
    </source>
</evidence>
<evidence type="ECO:0000256" key="6">
    <source>
        <dbReference type="ARBA" id="ARBA00023136"/>
    </source>
</evidence>
<evidence type="ECO:0000313" key="9">
    <source>
        <dbReference type="EMBL" id="RKF55996.1"/>
    </source>
</evidence>
<feature type="transmembrane region" description="Helical" evidence="7">
    <location>
        <begin position="290"/>
        <end position="309"/>
    </location>
</feature>
<dbReference type="PANTHER" id="PTHR31595">
    <property type="entry name" value="LONG-CHAIN-ALCOHOL O-FATTY-ACYLTRANSFERASE 3-RELATED"/>
    <property type="match status" value="1"/>
</dbReference>
<comment type="subcellular location">
    <subcellularLocation>
        <location evidence="1">Membrane</location>
        <topology evidence="1">Multi-pass membrane protein</topology>
    </subcellularLocation>
</comment>
<dbReference type="GO" id="GO:0006629">
    <property type="term" value="P:lipid metabolic process"/>
    <property type="evidence" value="ECO:0007669"/>
    <property type="project" value="InterPro"/>
</dbReference>
<evidence type="ECO:0000256" key="1">
    <source>
        <dbReference type="ARBA" id="ARBA00004141"/>
    </source>
</evidence>
<evidence type="ECO:0000256" key="3">
    <source>
        <dbReference type="ARBA" id="ARBA00022679"/>
    </source>
</evidence>
<feature type="transmembrane region" description="Helical" evidence="7">
    <location>
        <begin position="425"/>
        <end position="446"/>
    </location>
</feature>
<feature type="transmembrane region" description="Helical" evidence="7">
    <location>
        <begin position="458"/>
        <end position="477"/>
    </location>
</feature>
<dbReference type="InterPro" id="IPR032805">
    <property type="entry name" value="Wax_synthase_dom"/>
</dbReference>
<proteinExistence type="inferred from homology"/>
<evidence type="ECO:0000256" key="5">
    <source>
        <dbReference type="ARBA" id="ARBA00022989"/>
    </source>
</evidence>
<name>A0A420HEV6_9PEZI</name>
<keyword evidence="5 7" id="KW-1133">Transmembrane helix</keyword>
<dbReference type="OrthoDB" id="2796277at2759"/>
<accession>A0A420HEV6</accession>
<dbReference type="STRING" id="212602.A0A420HEV6"/>
<reference evidence="9 10" key="1">
    <citation type="journal article" date="2018" name="BMC Genomics">
        <title>Comparative genome analyses reveal sequence features reflecting distinct modes of host-adaptation between dicot and monocot powdery mildew.</title>
        <authorList>
            <person name="Wu Y."/>
            <person name="Ma X."/>
            <person name="Pan Z."/>
            <person name="Kale S.D."/>
            <person name="Song Y."/>
            <person name="King H."/>
            <person name="Zhang Q."/>
            <person name="Presley C."/>
            <person name="Deng X."/>
            <person name="Wei C.I."/>
            <person name="Xiao S."/>
        </authorList>
    </citation>
    <scope>NUCLEOTIDE SEQUENCE [LARGE SCALE GENOMIC DNA]</scope>
    <source>
        <strain evidence="9">UMSG2</strain>
    </source>
</reference>
<feature type="transmembrane region" description="Helical" evidence="7">
    <location>
        <begin position="483"/>
        <end position="501"/>
    </location>
</feature>
<gene>
    <name evidence="9" type="ORF">OnM2_085033</name>
</gene>
<dbReference type="Pfam" id="PF13813">
    <property type="entry name" value="MBOAT_2"/>
    <property type="match status" value="1"/>
</dbReference>
<dbReference type="EMBL" id="MCFK01008503">
    <property type="protein sequence ID" value="RKF55996.1"/>
    <property type="molecule type" value="Genomic_DNA"/>
</dbReference>
<dbReference type="InterPro" id="IPR044851">
    <property type="entry name" value="Wax_synthase"/>
</dbReference>